<proteinExistence type="predicted"/>
<reference evidence="2 3" key="1">
    <citation type="submission" date="2019-07" db="EMBL/GenBank/DDBJ databases">
        <title>Whole genome shotgun sequence of Acetobacter oeni NBRC 105207.</title>
        <authorList>
            <person name="Hosoyama A."/>
            <person name="Uohara A."/>
            <person name="Ohji S."/>
            <person name="Ichikawa N."/>
        </authorList>
    </citation>
    <scope>NUCLEOTIDE SEQUENCE [LARGE SCALE GENOMIC DNA]</scope>
    <source>
        <strain evidence="2 3">NBRC 105207</strain>
    </source>
</reference>
<dbReference type="RefSeq" id="WP_173571871.1">
    <property type="nucleotide sequence ID" value="NZ_BJYG01000039.1"/>
</dbReference>
<sequence>MVVSPVIPDPISRLRTALDRIAFALEQRKVAPAPPPEPVAPAPGPDLEKVVASIDLLMARIQDVLGTEKPEPAASDTHYVPDTQYVQETPPVHAAEPAPAEPWTEPYNPAPRYDDPPGNNNADVNNNPSWTEDPWQNAPAPDSHNPSSSWNEPGWSEPGNGSDVAPGQHYNEQRHGGEG</sequence>
<evidence type="ECO:0000256" key="1">
    <source>
        <dbReference type="SAM" id="MobiDB-lite"/>
    </source>
</evidence>
<keyword evidence="3" id="KW-1185">Reference proteome</keyword>
<protein>
    <submittedName>
        <fullName evidence="2">Uncharacterized protein</fullName>
    </submittedName>
</protein>
<comment type="caution">
    <text evidence="2">The sequence shown here is derived from an EMBL/GenBank/DDBJ whole genome shotgun (WGS) entry which is preliminary data.</text>
</comment>
<gene>
    <name evidence="2" type="ORF">AOE01nite_25740</name>
</gene>
<dbReference type="Proteomes" id="UP000321746">
    <property type="component" value="Unassembled WGS sequence"/>
</dbReference>
<feature type="region of interest" description="Disordered" evidence="1">
    <location>
        <begin position="67"/>
        <end position="179"/>
    </location>
</feature>
<dbReference type="AlphaFoldDB" id="A0A511XN22"/>
<evidence type="ECO:0000313" key="3">
    <source>
        <dbReference type="Proteomes" id="UP000321746"/>
    </source>
</evidence>
<dbReference type="EMBL" id="BJYG01000039">
    <property type="protein sequence ID" value="GEN64350.1"/>
    <property type="molecule type" value="Genomic_DNA"/>
</dbReference>
<feature type="compositionally biased region" description="Low complexity" evidence="1">
    <location>
        <begin position="116"/>
        <end position="128"/>
    </location>
</feature>
<accession>A0A511XN22</accession>
<feature type="compositionally biased region" description="Low complexity" evidence="1">
    <location>
        <begin position="88"/>
        <end position="106"/>
    </location>
</feature>
<name>A0A511XN22_9PROT</name>
<evidence type="ECO:0000313" key="2">
    <source>
        <dbReference type="EMBL" id="GEN64350.1"/>
    </source>
</evidence>
<organism evidence="2 3">
    <name type="scientific">Acetobacter oeni</name>
    <dbReference type="NCBI Taxonomy" id="304077"/>
    <lineage>
        <taxon>Bacteria</taxon>
        <taxon>Pseudomonadati</taxon>
        <taxon>Pseudomonadota</taxon>
        <taxon>Alphaproteobacteria</taxon>
        <taxon>Acetobacterales</taxon>
        <taxon>Acetobacteraceae</taxon>
        <taxon>Acetobacter</taxon>
    </lineage>
</organism>